<evidence type="ECO:0000313" key="1">
    <source>
        <dbReference type="EMBL" id="TQN42510.1"/>
    </source>
</evidence>
<comment type="caution">
    <text evidence="1">The sequence shown here is derived from an EMBL/GenBank/DDBJ whole genome shotgun (WGS) entry which is preliminary data.</text>
</comment>
<gene>
    <name evidence="1" type="ORF">FHU33_1912</name>
</gene>
<dbReference type="RefSeq" id="WP_246063446.1">
    <property type="nucleotide sequence ID" value="NZ_VFQE01000001.1"/>
</dbReference>
<dbReference type="EMBL" id="VFQE01000001">
    <property type="protein sequence ID" value="TQN42510.1"/>
    <property type="molecule type" value="Genomic_DNA"/>
</dbReference>
<proteinExistence type="predicted"/>
<organism evidence="1 2">
    <name type="scientific">Blastococcus colisei</name>
    <dbReference type="NCBI Taxonomy" id="1564162"/>
    <lineage>
        <taxon>Bacteria</taxon>
        <taxon>Bacillati</taxon>
        <taxon>Actinomycetota</taxon>
        <taxon>Actinomycetes</taxon>
        <taxon>Geodermatophilales</taxon>
        <taxon>Geodermatophilaceae</taxon>
        <taxon>Blastococcus</taxon>
    </lineage>
</organism>
<accession>A0A543PEM0</accession>
<protein>
    <submittedName>
        <fullName evidence="1">Uncharacterized protein</fullName>
    </submittedName>
</protein>
<reference evidence="1 2" key="1">
    <citation type="submission" date="2019-06" db="EMBL/GenBank/DDBJ databases">
        <title>Sequencing the genomes of 1000 actinobacteria strains.</title>
        <authorList>
            <person name="Klenk H.-P."/>
        </authorList>
    </citation>
    <scope>NUCLEOTIDE SEQUENCE [LARGE SCALE GENOMIC DNA]</scope>
    <source>
        <strain evidence="1 2">DSM 46837</strain>
    </source>
</reference>
<sequence length="440" mass="47838">MPAEEAVASFDSASAFFIALARALDGRDFPYLGQARWKALPVRASALLPRPLRCRAYAIASGKEGVAVDRLGDIDLDEVADWVAQTYPDRRYPGVLIGSSNGALTHLAAACGIPWLPQTLLVPVRRRGADPADMTAALEFGRRHGPALLAHNTRVELHQMQDANQDALSGSQMAYFRVKWTSLPPAYQQFLDERLEPGAPVVVARDTSTWPVTRVGDRHVFQVGAQGGMTPEEYLDEPGVPVPDETAAEAEWGFAEPLLDGVGEAARRTGHPVVELRYGHPQHPAAAVADVLRSWTRRRGGAAQRLLVSSFVVHDPWRTIATGSVPFWTFFPVRSAARDLSDHLASTPYDDVDVLLFSHGVESRGLADARTWQRIAGQARRRGRLLGVDPRAFPADFAVFARYTTALRSLPDGELPWSPLAVDDALAGLRGAARLSVLGG</sequence>
<evidence type="ECO:0000313" key="2">
    <source>
        <dbReference type="Proteomes" id="UP000319865"/>
    </source>
</evidence>
<dbReference type="AlphaFoldDB" id="A0A543PEM0"/>
<name>A0A543PEM0_9ACTN</name>
<dbReference type="Proteomes" id="UP000319865">
    <property type="component" value="Unassembled WGS sequence"/>
</dbReference>
<keyword evidence="2" id="KW-1185">Reference proteome</keyword>